<protein>
    <submittedName>
        <fullName evidence="2">Uncharacterized protein</fullName>
    </submittedName>
</protein>
<feature type="compositionally biased region" description="Basic residues" evidence="1">
    <location>
        <begin position="163"/>
        <end position="172"/>
    </location>
</feature>
<evidence type="ECO:0000313" key="2">
    <source>
        <dbReference type="EMBL" id="KAG2212891.1"/>
    </source>
</evidence>
<keyword evidence="3" id="KW-1185">Reference proteome</keyword>
<dbReference type="EMBL" id="JAEPRB010000721">
    <property type="protein sequence ID" value="KAG2212891.1"/>
    <property type="molecule type" value="Genomic_DNA"/>
</dbReference>
<reference evidence="2 3" key="1">
    <citation type="submission" date="2020-12" db="EMBL/GenBank/DDBJ databases">
        <title>Metabolic potential, ecology and presence of endohyphal bacteria is reflected in genomic diversity of Mucoromycotina.</title>
        <authorList>
            <person name="Muszewska A."/>
            <person name="Okrasinska A."/>
            <person name="Steczkiewicz K."/>
            <person name="Drgas O."/>
            <person name="Orlowska M."/>
            <person name="Perlinska-Lenart U."/>
            <person name="Aleksandrzak-Piekarczyk T."/>
            <person name="Szatraj K."/>
            <person name="Zielenkiewicz U."/>
            <person name="Pilsyk S."/>
            <person name="Malc E."/>
            <person name="Mieczkowski P."/>
            <person name="Kruszewska J.S."/>
            <person name="Biernat P."/>
            <person name="Pawlowska J."/>
        </authorList>
    </citation>
    <scope>NUCLEOTIDE SEQUENCE [LARGE SCALE GENOMIC DNA]</scope>
    <source>
        <strain evidence="2 3">CBS 142.35</strain>
    </source>
</reference>
<sequence>MSPRVTHSRPNIDYTSEAESYASYNGNDVSDRHLLDENATLFYDDAFLDTNLNISNFDDERLELDAALSSDEEDDIGEKIMQSDIIRSAKRAQDPTSNTDNRLTAVLIRKRGKLTEKTSTTMTTGEVRNNDNALKGKNVTRTMKWAGRPKKNDNNTSNTSGLMRRRPGRPKRSNQISSS</sequence>
<evidence type="ECO:0000313" key="3">
    <source>
        <dbReference type="Proteomes" id="UP000646827"/>
    </source>
</evidence>
<gene>
    <name evidence="2" type="ORF">INT45_006481</name>
</gene>
<name>A0A8H7RKN2_9FUNG</name>
<dbReference type="AlphaFoldDB" id="A0A8H7RKN2"/>
<dbReference type="Proteomes" id="UP000646827">
    <property type="component" value="Unassembled WGS sequence"/>
</dbReference>
<accession>A0A8H7RKN2</accession>
<evidence type="ECO:0000256" key="1">
    <source>
        <dbReference type="SAM" id="MobiDB-lite"/>
    </source>
</evidence>
<feature type="region of interest" description="Disordered" evidence="1">
    <location>
        <begin position="126"/>
        <end position="179"/>
    </location>
</feature>
<organism evidence="2 3">
    <name type="scientific">Circinella minor</name>
    <dbReference type="NCBI Taxonomy" id="1195481"/>
    <lineage>
        <taxon>Eukaryota</taxon>
        <taxon>Fungi</taxon>
        <taxon>Fungi incertae sedis</taxon>
        <taxon>Mucoromycota</taxon>
        <taxon>Mucoromycotina</taxon>
        <taxon>Mucoromycetes</taxon>
        <taxon>Mucorales</taxon>
        <taxon>Lichtheimiaceae</taxon>
        <taxon>Circinella</taxon>
    </lineage>
</organism>
<comment type="caution">
    <text evidence="2">The sequence shown here is derived from an EMBL/GenBank/DDBJ whole genome shotgun (WGS) entry which is preliminary data.</text>
</comment>
<proteinExistence type="predicted"/>